<accession>A9KPN4</accession>
<dbReference type="Gene3D" id="3.10.450.40">
    <property type="match status" value="1"/>
</dbReference>
<name>A9KPN4_LACP7</name>
<dbReference type="STRING" id="357809.Cphy_2951"/>
<dbReference type="OrthoDB" id="89089at2"/>
<dbReference type="RefSeq" id="WP_012200959.1">
    <property type="nucleotide sequence ID" value="NC_010001.1"/>
</dbReference>
<protein>
    <submittedName>
        <fullName evidence="1">Phage protein</fullName>
    </submittedName>
</protein>
<dbReference type="Pfam" id="PF10934">
    <property type="entry name" value="Sheath_initiator"/>
    <property type="match status" value="1"/>
</dbReference>
<dbReference type="EMBL" id="CP000885">
    <property type="protein sequence ID" value="ABX43308.1"/>
    <property type="molecule type" value="Genomic_DNA"/>
</dbReference>
<organism evidence="1 2">
    <name type="scientific">Lachnoclostridium phytofermentans (strain ATCC 700394 / DSM 18823 / ISDg)</name>
    <name type="common">Clostridium phytofermentans</name>
    <dbReference type="NCBI Taxonomy" id="357809"/>
    <lineage>
        <taxon>Bacteria</taxon>
        <taxon>Bacillati</taxon>
        <taxon>Bacillota</taxon>
        <taxon>Clostridia</taxon>
        <taxon>Lachnospirales</taxon>
        <taxon>Lachnospiraceae</taxon>
    </lineage>
</organism>
<evidence type="ECO:0000313" key="1">
    <source>
        <dbReference type="EMBL" id="ABX43308.1"/>
    </source>
</evidence>
<dbReference type="KEGG" id="cpy:Cphy_2951"/>
<dbReference type="HOGENOM" id="CLU_141574_0_0_9"/>
<gene>
    <name evidence="1" type="ordered locus">Cphy_2951</name>
</gene>
<dbReference type="InterPro" id="IPR020288">
    <property type="entry name" value="Sheath_initiator"/>
</dbReference>
<dbReference type="Proteomes" id="UP000000370">
    <property type="component" value="Chromosome"/>
</dbReference>
<dbReference type="eggNOG" id="COG3628">
    <property type="taxonomic scope" value="Bacteria"/>
</dbReference>
<reference evidence="2" key="1">
    <citation type="submission" date="2007-11" db="EMBL/GenBank/DDBJ databases">
        <title>Complete genome sequence of Clostridium phytofermentans ISDg.</title>
        <authorList>
            <person name="Leschine S.B."/>
            <person name="Warnick T.A."/>
            <person name="Blanchard J.L."/>
            <person name="Schnell D.J."/>
            <person name="Petit E.L."/>
            <person name="LaTouf W.G."/>
            <person name="Copeland A."/>
            <person name="Lucas S."/>
            <person name="Lapidus A."/>
            <person name="Barry K."/>
            <person name="Glavina del Rio T."/>
            <person name="Dalin E."/>
            <person name="Tice H."/>
            <person name="Pitluck S."/>
            <person name="Kiss H."/>
            <person name="Brettin T."/>
            <person name="Bruce D."/>
            <person name="Detter J.C."/>
            <person name="Han C."/>
            <person name="Kuske C."/>
            <person name="Schmutz J."/>
            <person name="Larimer F."/>
            <person name="Land M."/>
            <person name="Hauser L."/>
            <person name="Kyrpides N."/>
            <person name="Kim E.A."/>
            <person name="Richardson P."/>
        </authorList>
    </citation>
    <scope>NUCLEOTIDE SEQUENCE [LARGE SCALE GENOMIC DNA]</scope>
    <source>
        <strain evidence="2">ATCC 700394 / DSM 18823 / ISDg</strain>
    </source>
</reference>
<dbReference type="AlphaFoldDB" id="A9KPN4"/>
<dbReference type="SUPFAM" id="SSF160719">
    <property type="entry name" value="gpW/gp25-like"/>
    <property type="match status" value="1"/>
</dbReference>
<sequence>MVPQIDFDITTLEITEMPSKTFALSRNKVIGTVDGLEAIKQSVYMALSVERYEHLIYSWDYGVELEDLFGKDPAYVYPTLIGRIEEALLQDDRILGVDEFSFASNKGSVTVKFTVHTAYGDIEQEKEVNI</sequence>
<evidence type="ECO:0000313" key="2">
    <source>
        <dbReference type="Proteomes" id="UP000000370"/>
    </source>
</evidence>
<proteinExistence type="predicted"/>
<keyword evidence="2" id="KW-1185">Reference proteome</keyword>